<dbReference type="Pfam" id="PF13585">
    <property type="entry name" value="CHU_C"/>
    <property type="match status" value="1"/>
</dbReference>
<dbReference type="GO" id="GO:0005509">
    <property type="term" value="F:calcium ion binding"/>
    <property type="evidence" value="ECO:0007669"/>
    <property type="project" value="InterPro"/>
</dbReference>
<evidence type="ECO:0000313" key="2">
    <source>
        <dbReference type="EMBL" id="QBN18357.1"/>
    </source>
</evidence>
<protein>
    <submittedName>
        <fullName evidence="2">T9SS type B sorting domain-containing protein</fullName>
    </submittedName>
</protein>
<dbReference type="RefSeq" id="WP_133275884.1">
    <property type="nucleotide sequence ID" value="NZ_CP037933.1"/>
</dbReference>
<accession>A0A4P6YCJ9</accession>
<feature type="signal peptide" evidence="1">
    <location>
        <begin position="1"/>
        <end position="18"/>
    </location>
</feature>
<organism evidence="2 3">
    <name type="scientific">Flavobacterium nackdongense</name>
    <dbReference type="NCBI Taxonomy" id="2547394"/>
    <lineage>
        <taxon>Bacteria</taxon>
        <taxon>Pseudomonadati</taxon>
        <taxon>Bacteroidota</taxon>
        <taxon>Flavobacteriia</taxon>
        <taxon>Flavobacteriales</taxon>
        <taxon>Flavobacteriaceae</taxon>
        <taxon>Flavobacterium</taxon>
    </lineage>
</organism>
<keyword evidence="1" id="KW-0732">Signal</keyword>
<dbReference type="OrthoDB" id="9765926at2"/>
<name>A0A4P6YCJ9_9FLAO</name>
<sequence>MKKIFLFAIVLTSFVCFPQFSKTHYIPPLTAQTNMAEDQYIFISTPNSSNVNFKIFEIGGAIISGVVSNSTPYIYSIGSGDNSRLLTPKTSIGKISDKGYVIEAEDLVYVSVRVNASRNNNGTYNHAGGLVSKGNSALGKLFRLGGMLNPNVDNSLLNFASILSTENNTKITLSDFPIGTVFTDGTTYSTPIVVTLNKNESYVLALENIAANNSPSNSSKMLGALVESDKPVVVNSGSFGGTNSTGNGRDVGFDQIVSYEKTGKEYIFVKGIGANDMERVLLVAQTANTIIYLNGNTTPFATLLNPGNYIVVDGSQFLNGNLYVSTSENVFAYQSIGGSGSPANQNLFFVPPINCATPNTVDNIPLIQSIGSINFNGGLNIVTETGALVKINGVNTTASPVAITGNAGFVRYTINGLTGNISVKSDRQVYVSYFGTNGAATYGGYYSGFDLKPEVVSDKLTVASSSCIPNVVLKISSLSSYNTFQWFFNDVAIPGATSSQYTPTVPGYYQVRGGISGCPSNGFVFSDKIPVSECPTDSDNDKANDNIDVDNDNDGILNCTESYGNQNIDISNPLSGTVSVGTYSNSFTGVISTAGDGLPPGTFTGSVDGSFISEIPAGKENKETNKQASSVTYTLTFAQPMSVGMEYITTANATDLINSDAEYVIHSDLNKTITVLNPNNQLLIDINYDGIYETGVTEYSSFEIRCRLNGTVPLPAGTGTFKFLTYLANSISFTHKNLSDTNANKSTFQFFVPCVPKDSDGDAIPDQLDTDSDNDGILDTIEAQVNNTVLISNSDTDKNGLDNAFEPGFTPLDSDLDGILDYLDLDSDNDGVLDSVETGNNFDADVLKNYRDLDSDADLCSDVIEAGFTDADGDGKFGTAPLSVDGNGLVIGAPYTTPNPNYLISAPIVITKQPIVAPTCELQNATITLVDNGGNTYQWQLSTDGINWNNLTNDLTYSNVTTNTLLISAVTNAMNGYKYRVQLSKIGNSCGLTSAETSLNVYVLPVVNDISIIQCGADLLGFSTFNLTVKNNEISSDFANETFTYYTSLAGANSADSTQLITNPLAYTNSIPFTMPVWARVVNKNGCFRTAQITLKVLVTQIPATFKRSFETCDDFLDSNGVNNANNNKRDGVSTFNFSSVTTDIQALLPPGNYSITYYRNQADALAELDAITDISNYRNIGYPNTQTIWGRVDSDVDNACFGLGPYVDLTVEKLPYANPVTISRQCDDNQDGIFNFDTATLEATLLGTNQSFPVTVTYFDAANNPLKDANGVLITSPFPAIFASSSQIIKAVVTNTTALKCFDETTIQFIVDDLPEAFPIPNSLTTICDDEADPLAQDGKIAFDTSTFQSTLLGTQTGMKVYYFDGSGNALPSPLPNPFVTATQNVKVIVENPINTNCTATFTIPFIVHPLPNIDLNKDKSDDNLVCQNDPTFFIQIDAGIQDGSSPNDYAYVWEKDGVVIGGNTYTLPVNEEGLYSVEVINASGCSRIRTIKVTAADVAKIDSIAIVDMADINTVTVNVSGLGDYEFSLDEPTGYFQDSNFFDNVPAGIHEVYIHDKNGCGTVSRTIAVVGVPRFFTPNGDGYNDYWGVKGVNATFNSQSVIYIYDRFGKLLKQWVPSTSEGWDGTFNGAPLRADDYWYTIKLEDGREAKGHFSLKR</sequence>
<dbReference type="EMBL" id="CP037933">
    <property type="protein sequence ID" value="QBN18357.1"/>
    <property type="molecule type" value="Genomic_DNA"/>
</dbReference>
<feature type="chain" id="PRO_5020946290" evidence="1">
    <location>
        <begin position="19"/>
        <end position="1659"/>
    </location>
</feature>
<proteinExistence type="predicted"/>
<gene>
    <name evidence="2" type="ORF">E1750_05895</name>
</gene>
<keyword evidence="3" id="KW-1185">Reference proteome</keyword>
<dbReference type="KEGG" id="fnk:E1750_05895"/>
<dbReference type="InterPro" id="IPR026341">
    <property type="entry name" value="T9SS_type_B"/>
</dbReference>
<dbReference type="InterPro" id="IPR028974">
    <property type="entry name" value="TSP_type-3_rpt"/>
</dbReference>
<reference evidence="3" key="1">
    <citation type="submission" date="2019-03" db="EMBL/GenBank/DDBJ databases">
        <title>Flavobacterium sp.</title>
        <authorList>
            <person name="Kim H."/>
        </authorList>
    </citation>
    <scope>NUCLEOTIDE SEQUENCE [LARGE SCALE GENOMIC DNA]</scope>
    <source>
        <strain evidence="3">GS13</strain>
    </source>
</reference>
<dbReference type="Gene3D" id="4.10.1080.10">
    <property type="entry name" value="TSP type-3 repeat"/>
    <property type="match status" value="1"/>
</dbReference>
<evidence type="ECO:0000256" key="1">
    <source>
        <dbReference type="SAM" id="SignalP"/>
    </source>
</evidence>
<evidence type="ECO:0000313" key="3">
    <source>
        <dbReference type="Proteomes" id="UP000291124"/>
    </source>
</evidence>
<dbReference type="Proteomes" id="UP000291124">
    <property type="component" value="Chromosome"/>
</dbReference>
<dbReference type="NCBIfam" id="TIGR04131">
    <property type="entry name" value="Bac_Flav_CTERM"/>
    <property type="match status" value="1"/>
</dbReference>